<dbReference type="InterPro" id="IPR029062">
    <property type="entry name" value="Class_I_gatase-like"/>
</dbReference>
<evidence type="ECO:0000256" key="3">
    <source>
        <dbReference type="ARBA" id="ARBA00022605"/>
    </source>
</evidence>
<dbReference type="Gene3D" id="3.40.50.880">
    <property type="match status" value="1"/>
</dbReference>
<dbReference type="InterPro" id="IPR017926">
    <property type="entry name" value="GATASE"/>
</dbReference>
<dbReference type="NCBIfam" id="TIGR01855">
    <property type="entry name" value="IMP_synth_hisH"/>
    <property type="match status" value="1"/>
</dbReference>
<dbReference type="GO" id="GO:0000107">
    <property type="term" value="F:imidazoleglycerol-phosphate synthase activity"/>
    <property type="evidence" value="ECO:0007669"/>
    <property type="project" value="TreeGrafter"/>
</dbReference>
<comment type="catalytic activity">
    <reaction evidence="8">
        <text>5-[(5-phospho-1-deoxy-D-ribulos-1-ylimino)methylamino]-1-(5-phospho-beta-D-ribosyl)imidazole-4-carboxamide + L-glutamine = D-erythro-1-(imidazol-4-yl)glycerol 3-phosphate + 5-amino-1-(5-phospho-beta-D-ribosyl)imidazole-4-carboxamide + L-glutamate + H(+)</text>
        <dbReference type="Rhea" id="RHEA:24793"/>
        <dbReference type="ChEBI" id="CHEBI:15378"/>
        <dbReference type="ChEBI" id="CHEBI:29985"/>
        <dbReference type="ChEBI" id="CHEBI:58278"/>
        <dbReference type="ChEBI" id="CHEBI:58359"/>
        <dbReference type="ChEBI" id="CHEBI:58475"/>
        <dbReference type="ChEBI" id="CHEBI:58525"/>
        <dbReference type="EC" id="4.3.2.10"/>
    </reaction>
</comment>
<evidence type="ECO:0000256" key="7">
    <source>
        <dbReference type="ARBA" id="ARBA00023239"/>
    </source>
</evidence>
<evidence type="ECO:0000256" key="5">
    <source>
        <dbReference type="ARBA" id="ARBA00022962"/>
    </source>
</evidence>
<gene>
    <name evidence="11" type="ORF">METZ01_LOCUS153637</name>
</gene>
<evidence type="ECO:0000313" key="11">
    <source>
        <dbReference type="EMBL" id="SVB00783.1"/>
    </source>
</evidence>
<evidence type="ECO:0000256" key="9">
    <source>
        <dbReference type="ARBA" id="ARBA00049534"/>
    </source>
</evidence>
<feature type="non-terminal residue" evidence="11">
    <location>
        <position position="184"/>
    </location>
</feature>
<evidence type="ECO:0000256" key="4">
    <source>
        <dbReference type="ARBA" id="ARBA00022801"/>
    </source>
</evidence>
<comment type="catalytic activity">
    <reaction evidence="9">
        <text>L-glutamine + H2O = L-glutamate + NH4(+)</text>
        <dbReference type="Rhea" id="RHEA:15889"/>
        <dbReference type="ChEBI" id="CHEBI:15377"/>
        <dbReference type="ChEBI" id="CHEBI:28938"/>
        <dbReference type="ChEBI" id="CHEBI:29985"/>
        <dbReference type="ChEBI" id="CHEBI:58359"/>
        <dbReference type="EC" id="3.5.1.2"/>
    </reaction>
</comment>
<dbReference type="Pfam" id="PF00117">
    <property type="entry name" value="GATase"/>
    <property type="match status" value="1"/>
</dbReference>
<proteinExistence type="predicted"/>
<dbReference type="GO" id="GO:0000105">
    <property type="term" value="P:L-histidine biosynthetic process"/>
    <property type="evidence" value="ECO:0007669"/>
    <property type="project" value="UniProtKB-UniPathway"/>
</dbReference>
<dbReference type="EMBL" id="UINC01025354">
    <property type="protein sequence ID" value="SVB00783.1"/>
    <property type="molecule type" value="Genomic_DNA"/>
</dbReference>
<dbReference type="PIRSF" id="PIRSF000495">
    <property type="entry name" value="Amidotransf_hisH"/>
    <property type="match status" value="1"/>
</dbReference>
<keyword evidence="4" id="KW-0378">Hydrolase</keyword>
<keyword evidence="5" id="KW-0315">Glutamine amidotransferase</keyword>
<name>A0A382AIH0_9ZZZZ</name>
<organism evidence="11">
    <name type="scientific">marine metagenome</name>
    <dbReference type="NCBI Taxonomy" id="408172"/>
    <lineage>
        <taxon>unclassified sequences</taxon>
        <taxon>metagenomes</taxon>
        <taxon>ecological metagenomes</taxon>
    </lineage>
</organism>
<keyword evidence="3" id="KW-0028">Amino-acid biosynthesis</keyword>
<evidence type="ECO:0000259" key="10">
    <source>
        <dbReference type="Pfam" id="PF00117"/>
    </source>
</evidence>
<sequence length="184" mass="20512">MKQQVAIIRSIGSNLASLKYALDRQDIDYIETENPQKIINSSHVILPGVGSAKKAIETLKKNDLIEVIPFLTQPTLGICLGMQLLMQSSSENDSECLGIIEGNCESFVADSDHPVPHIGWNSLNIDRSTELTKDINDGEYFYFVHGYYVPVVKETIGITEYASLFSSIIEKENIFGTQFHPEKS</sequence>
<dbReference type="PRINTS" id="PR00097">
    <property type="entry name" value="ANTSNTHASEII"/>
</dbReference>
<dbReference type="PANTHER" id="PTHR42701:SF1">
    <property type="entry name" value="IMIDAZOLE GLYCEROL PHOSPHATE SYNTHASE SUBUNIT HISH"/>
    <property type="match status" value="1"/>
</dbReference>
<reference evidence="11" key="1">
    <citation type="submission" date="2018-05" db="EMBL/GenBank/DDBJ databases">
        <authorList>
            <person name="Lanie J.A."/>
            <person name="Ng W.-L."/>
            <person name="Kazmierczak K.M."/>
            <person name="Andrzejewski T.M."/>
            <person name="Davidsen T.M."/>
            <person name="Wayne K.J."/>
            <person name="Tettelin H."/>
            <person name="Glass J.I."/>
            <person name="Rusch D."/>
            <person name="Podicherti R."/>
            <person name="Tsui H.-C.T."/>
            <person name="Winkler M.E."/>
        </authorList>
    </citation>
    <scope>NUCLEOTIDE SEQUENCE</scope>
</reference>
<evidence type="ECO:0000256" key="2">
    <source>
        <dbReference type="ARBA" id="ARBA00011152"/>
    </source>
</evidence>
<dbReference type="GO" id="GO:0004359">
    <property type="term" value="F:glutaminase activity"/>
    <property type="evidence" value="ECO:0007669"/>
    <property type="project" value="UniProtKB-EC"/>
</dbReference>
<feature type="domain" description="Glutamine amidotransferase" evidence="10">
    <location>
        <begin position="10"/>
        <end position="183"/>
    </location>
</feature>
<evidence type="ECO:0000256" key="8">
    <source>
        <dbReference type="ARBA" id="ARBA00047838"/>
    </source>
</evidence>
<dbReference type="AlphaFoldDB" id="A0A382AIH0"/>
<dbReference type="SUPFAM" id="SSF52317">
    <property type="entry name" value="Class I glutamine amidotransferase-like"/>
    <property type="match status" value="1"/>
</dbReference>
<comment type="pathway">
    <text evidence="1">Amino-acid biosynthesis; L-histidine biosynthesis; L-histidine from 5-phospho-alpha-D-ribose 1-diphosphate: step 5/9.</text>
</comment>
<keyword evidence="6" id="KW-0368">Histidine biosynthesis</keyword>
<evidence type="ECO:0000256" key="1">
    <source>
        <dbReference type="ARBA" id="ARBA00005091"/>
    </source>
</evidence>
<evidence type="ECO:0000256" key="6">
    <source>
        <dbReference type="ARBA" id="ARBA00023102"/>
    </source>
</evidence>
<dbReference type="CDD" id="cd01748">
    <property type="entry name" value="GATase1_IGP_Synthase"/>
    <property type="match status" value="1"/>
</dbReference>
<dbReference type="InterPro" id="IPR010139">
    <property type="entry name" value="Imidazole-glycPsynth_HisH"/>
</dbReference>
<dbReference type="PROSITE" id="PS51273">
    <property type="entry name" value="GATASE_TYPE_1"/>
    <property type="match status" value="1"/>
</dbReference>
<dbReference type="GO" id="GO:0016829">
    <property type="term" value="F:lyase activity"/>
    <property type="evidence" value="ECO:0007669"/>
    <property type="project" value="UniProtKB-KW"/>
</dbReference>
<dbReference type="PANTHER" id="PTHR42701">
    <property type="entry name" value="IMIDAZOLE GLYCEROL PHOSPHATE SYNTHASE SUBUNIT HISH"/>
    <property type="match status" value="1"/>
</dbReference>
<protein>
    <recommendedName>
        <fullName evidence="10">Glutamine amidotransferase domain-containing protein</fullName>
    </recommendedName>
</protein>
<accession>A0A382AIH0</accession>
<comment type="subunit">
    <text evidence="2">Heterodimer of HisH and HisF.</text>
</comment>
<dbReference type="UniPathway" id="UPA00031">
    <property type="reaction ID" value="UER00010"/>
</dbReference>
<keyword evidence="7" id="KW-0456">Lyase</keyword>